<dbReference type="InterPro" id="IPR002711">
    <property type="entry name" value="HNH"/>
</dbReference>
<comment type="caution">
    <text evidence="3">The sequence shown here is derived from an EMBL/GenBank/DDBJ whole genome shotgun (WGS) entry which is preliminary data.</text>
</comment>
<gene>
    <name evidence="3" type="ORF">GCM10007368_09410</name>
</gene>
<dbReference type="Gene3D" id="1.10.30.50">
    <property type="match status" value="1"/>
</dbReference>
<dbReference type="InterPro" id="IPR004919">
    <property type="entry name" value="GmrSD_N"/>
</dbReference>
<evidence type="ECO:0000313" key="4">
    <source>
        <dbReference type="Proteomes" id="UP000632535"/>
    </source>
</evidence>
<accession>A0ABQ2B2C8</accession>
<dbReference type="CDD" id="cd00085">
    <property type="entry name" value="HNHc"/>
    <property type="match status" value="1"/>
</dbReference>
<feature type="domain" description="HNH" evidence="1">
    <location>
        <begin position="348"/>
        <end position="382"/>
    </location>
</feature>
<keyword evidence="4" id="KW-1185">Reference proteome</keyword>
<organism evidence="3 4">
    <name type="scientific">Isoptericola cucumis</name>
    <dbReference type="NCBI Taxonomy" id="1776856"/>
    <lineage>
        <taxon>Bacteria</taxon>
        <taxon>Bacillati</taxon>
        <taxon>Actinomycetota</taxon>
        <taxon>Actinomycetes</taxon>
        <taxon>Micrococcales</taxon>
        <taxon>Promicromonosporaceae</taxon>
        <taxon>Isoptericola</taxon>
    </lineage>
</organism>
<sequence length="382" mass="44009">MEIKLHEITVRDLVEDYEDNDELGVRAYGGKLDVRPPYQREFVYKDRQRDAVIETLRRDFPLNVMYWAVQDDDTFEIIDGQQRTISICQYVEGDFSIPIDGHQLAFHNLQSDQQEQILNYKLMVYFCQGTDSEKLDWFKTINIAGEELTDQELRNAVYHGPWVSAAKKYFSKNGCPAYQIGSDYMTGVAIRQDYLETAIEWINDGKVDEYMRDHQHDTNANELWLYFMGVINWVKATFPKKHAQMKSVKWGPLYNQYKDAHLDPAKLGARVEALMGDLDVKNKRGIYEFVLGGETDTKLLQVRVFDEKTKLAAYEKQTKKAKTDEVSNCPLCAVGTNANATRIYELSEMDADHVTAWSKGGSTDLSNCEMLCVPHNRSKGNR</sequence>
<dbReference type="Proteomes" id="UP000632535">
    <property type="component" value="Unassembled WGS sequence"/>
</dbReference>
<dbReference type="EMBL" id="BMDG01000003">
    <property type="protein sequence ID" value="GGI06090.1"/>
    <property type="molecule type" value="Genomic_DNA"/>
</dbReference>
<dbReference type="PANTHER" id="PTHR39639">
    <property type="entry name" value="CHROMOSOME 16, WHOLE GENOME SHOTGUN SEQUENCE"/>
    <property type="match status" value="1"/>
</dbReference>
<feature type="domain" description="GmrSD restriction endonucleases N-terminal" evidence="2">
    <location>
        <begin position="33"/>
        <end position="158"/>
    </location>
</feature>
<name>A0ABQ2B2C8_9MICO</name>
<reference evidence="4" key="1">
    <citation type="journal article" date="2019" name="Int. J. Syst. Evol. Microbiol.">
        <title>The Global Catalogue of Microorganisms (GCM) 10K type strain sequencing project: providing services to taxonomists for standard genome sequencing and annotation.</title>
        <authorList>
            <consortium name="The Broad Institute Genomics Platform"/>
            <consortium name="The Broad Institute Genome Sequencing Center for Infectious Disease"/>
            <person name="Wu L."/>
            <person name="Ma J."/>
        </authorList>
    </citation>
    <scope>NUCLEOTIDE SEQUENCE [LARGE SCALE GENOMIC DNA]</scope>
    <source>
        <strain evidence="4">CCM 8653</strain>
    </source>
</reference>
<evidence type="ECO:0008006" key="5">
    <source>
        <dbReference type="Google" id="ProtNLM"/>
    </source>
</evidence>
<dbReference type="InterPro" id="IPR003615">
    <property type="entry name" value="HNH_nuc"/>
</dbReference>
<dbReference type="PANTHER" id="PTHR39639:SF1">
    <property type="entry name" value="DUF262 DOMAIN-CONTAINING PROTEIN"/>
    <property type="match status" value="1"/>
</dbReference>
<evidence type="ECO:0000259" key="2">
    <source>
        <dbReference type="Pfam" id="PF03235"/>
    </source>
</evidence>
<evidence type="ECO:0000259" key="1">
    <source>
        <dbReference type="Pfam" id="PF01844"/>
    </source>
</evidence>
<proteinExistence type="predicted"/>
<dbReference type="Pfam" id="PF03235">
    <property type="entry name" value="GmrSD_N"/>
    <property type="match status" value="1"/>
</dbReference>
<dbReference type="Pfam" id="PF01844">
    <property type="entry name" value="HNH"/>
    <property type="match status" value="1"/>
</dbReference>
<protein>
    <recommendedName>
        <fullName evidence="5">HNH endonuclease</fullName>
    </recommendedName>
</protein>
<evidence type="ECO:0000313" key="3">
    <source>
        <dbReference type="EMBL" id="GGI06090.1"/>
    </source>
</evidence>